<proteinExistence type="predicted"/>
<dbReference type="RefSeq" id="WP_011154726.1">
    <property type="nucleotide sequence ID" value="NC_005295.2"/>
</dbReference>
<dbReference type="EMBL" id="CR925678">
    <property type="protein sequence ID" value="CAI26527.1"/>
    <property type="molecule type" value="Genomic_DNA"/>
</dbReference>
<dbReference type="HOGENOM" id="CLU_007383_6_5_5"/>
<keyword evidence="1" id="KW-0472">Membrane</keyword>
<evidence type="ECO:0000313" key="3">
    <source>
        <dbReference type="EMBL" id="CAI26527.1"/>
    </source>
</evidence>
<dbReference type="PANTHER" id="PTHR12126:SF11">
    <property type="entry name" value="NADH DEHYDROGENASE [UBIQUINONE] 1 ALPHA SUBCOMPLEX SUBUNIT 9, MITOCHONDRIAL"/>
    <property type="match status" value="1"/>
</dbReference>
<sequence length="320" mass="36271">MSIRRIIIFGGSGFIGKYLVRYFSNAGYIIKVFTRCPEKAKQLRLCGLLGQIEIVSGDINNNKELVEHISGCYGVINLIGTLYNTKKTTFYNVHAHVAENIAKIAKQLNVELMVHFSAMGIDNICNSDYAKSKLIGERLVKESFPDAVIVRPNLVFGPEDKFFNKFARLLMILPFLPVVGGGKFVFQPVYVDDVAKLVFHIIDYKIKDKLYNVCGPSTYSFKELLNLILSITHRKSKLFNISFCLASILAFVFEIKIISIFSKLITGSTDPILTRDQVKFMMGMTQLHDMYPIDDLKEMGINFATVEDIVPQYLEIYKKS</sequence>
<dbReference type="InterPro" id="IPR001509">
    <property type="entry name" value="Epimerase_deHydtase"/>
</dbReference>
<dbReference type="GO" id="GO:0044877">
    <property type="term" value="F:protein-containing complex binding"/>
    <property type="evidence" value="ECO:0007669"/>
    <property type="project" value="TreeGrafter"/>
</dbReference>
<evidence type="ECO:0000313" key="4">
    <source>
        <dbReference type="Proteomes" id="UP000001021"/>
    </source>
</evidence>
<dbReference type="GeneID" id="33057465"/>
<evidence type="ECO:0000259" key="2">
    <source>
        <dbReference type="Pfam" id="PF01370"/>
    </source>
</evidence>
<name>A0A0H3M4Z5_EHRRW</name>
<keyword evidence="4" id="KW-1185">Reference proteome</keyword>
<feature type="domain" description="NAD-dependent epimerase/dehydratase" evidence="2">
    <location>
        <begin position="6"/>
        <end position="214"/>
    </location>
</feature>
<dbReference type="CDD" id="cd05271">
    <property type="entry name" value="NDUFA9_like_SDR_a"/>
    <property type="match status" value="1"/>
</dbReference>
<evidence type="ECO:0000256" key="1">
    <source>
        <dbReference type="SAM" id="Phobius"/>
    </source>
</evidence>
<dbReference type="KEGG" id="erw:ERWE_CDS_00330"/>
<dbReference type="Pfam" id="PF01370">
    <property type="entry name" value="Epimerase"/>
    <property type="match status" value="1"/>
</dbReference>
<organism evidence="3 4">
    <name type="scientific">Ehrlichia ruminantium (strain Welgevonden)</name>
    <dbReference type="NCBI Taxonomy" id="254945"/>
    <lineage>
        <taxon>Bacteria</taxon>
        <taxon>Pseudomonadati</taxon>
        <taxon>Pseudomonadota</taxon>
        <taxon>Alphaproteobacteria</taxon>
        <taxon>Rickettsiales</taxon>
        <taxon>Anaplasmataceae</taxon>
        <taxon>Ehrlichia</taxon>
    </lineage>
</organism>
<dbReference type="AlphaFoldDB" id="A0A0H3M4Z5"/>
<keyword evidence="1" id="KW-1133">Transmembrane helix</keyword>
<protein>
    <recommendedName>
        <fullName evidence="2">NAD-dependent epimerase/dehydratase domain-containing protein</fullName>
    </recommendedName>
</protein>
<dbReference type="Gene3D" id="3.40.50.720">
    <property type="entry name" value="NAD(P)-binding Rossmann-like Domain"/>
    <property type="match status" value="1"/>
</dbReference>
<dbReference type="Proteomes" id="UP000001021">
    <property type="component" value="Chromosome"/>
</dbReference>
<dbReference type="KEGG" id="eru:Erum0430"/>
<dbReference type="PANTHER" id="PTHR12126">
    <property type="entry name" value="NADH-UBIQUINONE OXIDOREDUCTASE 39 KDA SUBUNIT-RELATED"/>
    <property type="match status" value="1"/>
</dbReference>
<dbReference type="InterPro" id="IPR036291">
    <property type="entry name" value="NAD(P)-bd_dom_sf"/>
</dbReference>
<accession>A0A0H3M4Z5</accession>
<keyword evidence="1" id="KW-0812">Transmembrane</keyword>
<dbReference type="eggNOG" id="COG0702">
    <property type="taxonomic scope" value="Bacteria"/>
</dbReference>
<gene>
    <name evidence="3" type="ordered locus">ERWE_CDS_00330</name>
</gene>
<dbReference type="SUPFAM" id="SSF51735">
    <property type="entry name" value="NAD(P)-binding Rossmann-fold domains"/>
    <property type="match status" value="1"/>
</dbReference>
<feature type="transmembrane region" description="Helical" evidence="1">
    <location>
        <begin position="238"/>
        <end position="261"/>
    </location>
</feature>
<dbReference type="InterPro" id="IPR051207">
    <property type="entry name" value="ComplexI_NDUFA9_subunit"/>
</dbReference>
<reference evidence="3 4" key="1">
    <citation type="journal article" date="2006" name="J. Bacteriol.">
        <title>Comparative genomic analysis of three strains of Ehrlichia ruminantium reveals an active process of genome size plasticity.</title>
        <authorList>
            <person name="Frutos R."/>
            <person name="Viari A."/>
            <person name="Ferraz C."/>
            <person name="Morgat A."/>
            <person name="Eychenie S."/>
            <person name="Kandassami Y."/>
            <person name="Chantal I."/>
            <person name="Bensaid A."/>
            <person name="Coissac E."/>
            <person name="Vachiery N."/>
            <person name="Demaille J."/>
            <person name="Martinez D."/>
        </authorList>
    </citation>
    <scope>NUCLEOTIDE SEQUENCE [LARGE SCALE GENOMIC DNA]</scope>
    <source>
        <strain evidence="3 4">Welgevonden</strain>
    </source>
</reference>